<proteinExistence type="predicted"/>
<accession>A0ABQ6DWD4</accession>
<organism evidence="3 4">
    <name type="scientific">Psychromonas marina</name>
    <dbReference type="NCBI Taxonomy" id="88364"/>
    <lineage>
        <taxon>Bacteria</taxon>
        <taxon>Pseudomonadati</taxon>
        <taxon>Pseudomonadota</taxon>
        <taxon>Gammaproteobacteria</taxon>
        <taxon>Alteromonadales</taxon>
        <taxon>Psychromonadaceae</taxon>
        <taxon>Psychromonas</taxon>
    </lineage>
</organism>
<keyword evidence="1" id="KW-0732">Signal</keyword>
<dbReference type="PROSITE" id="PS51257">
    <property type="entry name" value="PROKAR_LIPOPROTEIN"/>
    <property type="match status" value="1"/>
</dbReference>
<dbReference type="Pfam" id="PF17680">
    <property type="entry name" value="FlgO"/>
    <property type="match status" value="1"/>
</dbReference>
<evidence type="ECO:0000313" key="3">
    <source>
        <dbReference type="EMBL" id="GLS89300.1"/>
    </source>
</evidence>
<feature type="signal peptide" evidence="1">
    <location>
        <begin position="1"/>
        <end position="23"/>
    </location>
</feature>
<name>A0ABQ6DWD4_9GAMM</name>
<reference evidence="4" key="1">
    <citation type="journal article" date="2019" name="Int. J. Syst. Evol. Microbiol.">
        <title>The Global Catalogue of Microorganisms (GCM) 10K type strain sequencing project: providing services to taxonomists for standard genome sequencing and annotation.</title>
        <authorList>
            <consortium name="The Broad Institute Genomics Platform"/>
            <consortium name="The Broad Institute Genome Sequencing Center for Infectious Disease"/>
            <person name="Wu L."/>
            <person name="Ma J."/>
        </authorList>
    </citation>
    <scope>NUCLEOTIDE SEQUENCE [LARGE SCALE GENOMIC DNA]</scope>
    <source>
        <strain evidence="4">NBRC 103166</strain>
    </source>
</reference>
<sequence length="253" mass="28782">MKKILLITAALLLLQGCTLITHKGNTEKDANKPEVTVNSQGQNNHDYLYYYVTHSVNTADNQEQAVMQTESNGFGQRYSFNGEKSLLLSEVVSKMADQLLYNFPKQYHNQPIALTSIVDLNDHSVTNWLGQTVSEQFFHELHIRHLRVIDFKLTGNIQLVETGEFALTRDWKKLNKNLDVQRILTGTMSRNEEGVIFNIRIVNAKSNLVESTSSAFVPHNMFVGGEYNAQSKKYLARDSRFINKSSAQVQLVR</sequence>
<evidence type="ECO:0000259" key="2">
    <source>
        <dbReference type="Pfam" id="PF17680"/>
    </source>
</evidence>
<dbReference type="RefSeq" id="WP_284202420.1">
    <property type="nucleotide sequence ID" value="NZ_BSPQ01000001.1"/>
</dbReference>
<comment type="caution">
    <text evidence="3">The sequence shown here is derived from an EMBL/GenBank/DDBJ whole genome shotgun (WGS) entry which is preliminary data.</text>
</comment>
<protein>
    <recommendedName>
        <fullName evidence="2">FlgO domain-containing protein</fullName>
    </recommendedName>
</protein>
<feature type="domain" description="FlgO" evidence="2">
    <location>
        <begin position="94"/>
        <end position="221"/>
    </location>
</feature>
<dbReference type="InterPro" id="IPR041215">
    <property type="entry name" value="FlgO_dom"/>
</dbReference>
<gene>
    <name evidence="3" type="ORF">GCM10007916_03670</name>
</gene>
<evidence type="ECO:0000313" key="4">
    <source>
        <dbReference type="Proteomes" id="UP001157353"/>
    </source>
</evidence>
<keyword evidence="4" id="KW-1185">Reference proteome</keyword>
<dbReference type="Proteomes" id="UP001157353">
    <property type="component" value="Unassembled WGS sequence"/>
</dbReference>
<evidence type="ECO:0000256" key="1">
    <source>
        <dbReference type="SAM" id="SignalP"/>
    </source>
</evidence>
<dbReference type="EMBL" id="BSPQ01000001">
    <property type="protein sequence ID" value="GLS89300.1"/>
    <property type="molecule type" value="Genomic_DNA"/>
</dbReference>
<feature type="chain" id="PRO_5045830985" description="FlgO domain-containing protein" evidence="1">
    <location>
        <begin position="24"/>
        <end position="253"/>
    </location>
</feature>